<dbReference type="InterPro" id="IPR029063">
    <property type="entry name" value="SAM-dependent_MTases_sf"/>
</dbReference>
<dbReference type="CDD" id="cd02440">
    <property type="entry name" value="AdoMet_MTases"/>
    <property type="match status" value="1"/>
</dbReference>
<feature type="region of interest" description="Disordered" evidence="4">
    <location>
        <begin position="1"/>
        <end position="21"/>
    </location>
</feature>
<keyword evidence="5" id="KW-0472">Membrane</keyword>
<name>A0A1G7X2F9_9RHOO</name>
<evidence type="ECO:0000256" key="4">
    <source>
        <dbReference type="SAM" id="MobiDB-lite"/>
    </source>
</evidence>
<keyword evidence="5" id="KW-0812">Transmembrane</keyword>
<dbReference type="Gene3D" id="3.40.50.150">
    <property type="entry name" value="Vaccinia Virus protein VP39"/>
    <property type="match status" value="1"/>
</dbReference>
<reference evidence="6 7" key="1">
    <citation type="submission" date="2016-10" db="EMBL/GenBank/DDBJ databases">
        <authorList>
            <person name="de Groot N.N."/>
        </authorList>
    </citation>
    <scope>NUCLEOTIDE SEQUENCE [LARGE SCALE GENOMIC DNA]</scope>
    <source>
        <strain evidence="6 7">DSM 5885</strain>
    </source>
</reference>
<evidence type="ECO:0000256" key="5">
    <source>
        <dbReference type="SAM" id="Phobius"/>
    </source>
</evidence>
<feature type="transmembrane region" description="Helical" evidence="5">
    <location>
        <begin position="100"/>
        <end position="118"/>
    </location>
</feature>
<feature type="transmembrane region" description="Helical" evidence="5">
    <location>
        <begin position="28"/>
        <end position="46"/>
    </location>
</feature>
<dbReference type="PANTHER" id="PTHR13610:SF9">
    <property type="entry name" value="FI06469P"/>
    <property type="match status" value="1"/>
</dbReference>
<dbReference type="InterPro" id="IPR026170">
    <property type="entry name" value="FAM173A/B"/>
</dbReference>
<dbReference type="SUPFAM" id="SSF53335">
    <property type="entry name" value="S-adenosyl-L-methionine-dependent methyltransferases"/>
    <property type="match status" value="1"/>
</dbReference>
<evidence type="ECO:0000256" key="1">
    <source>
        <dbReference type="ARBA" id="ARBA00022603"/>
    </source>
</evidence>
<keyword evidence="3" id="KW-0949">S-adenosyl-L-methionine</keyword>
<keyword evidence="7" id="KW-1185">Reference proteome</keyword>
<evidence type="ECO:0008006" key="8">
    <source>
        <dbReference type="Google" id="ProtNLM"/>
    </source>
</evidence>
<proteinExistence type="predicted"/>
<accession>A0A1G7X2F9</accession>
<keyword evidence="5" id="KW-1133">Transmembrane helix</keyword>
<dbReference type="AlphaFoldDB" id="A0A1G7X2F9"/>
<organism evidence="6 7">
    <name type="scientific">Propionivibrio dicarboxylicus</name>
    <dbReference type="NCBI Taxonomy" id="83767"/>
    <lineage>
        <taxon>Bacteria</taxon>
        <taxon>Pseudomonadati</taxon>
        <taxon>Pseudomonadota</taxon>
        <taxon>Betaproteobacteria</taxon>
        <taxon>Rhodocyclales</taxon>
        <taxon>Rhodocyclaceae</taxon>
        <taxon>Propionivibrio</taxon>
    </lineage>
</organism>
<dbReference type="STRING" id="83767.SAMN05660652_00713"/>
<evidence type="ECO:0000256" key="2">
    <source>
        <dbReference type="ARBA" id="ARBA00022679"/>
    </source>
</evidence>
<sequence length="269" mass="29506">MPTDNYEPNADATGTEPTAPPRTMLRQCAVQGAAVILVLSLAWPYFGLRSEPLPWPETAFGIGAVALLLARLSHQPSWWLWIHALFVPAAWAVSRLDIPPGWFLLGFIALLLFFRGAASGRIPLYLSNAATVETLSDLLRQHPGVRFVDLGAGIASTLVPLAQALPDKHFTGVENAPASWAIGRIRTRGIANILWQHANLWDQSLGDYDGVYAFLSPAPMAALWQKALREMKPGSILVSNSFAIPDVSPTEIIQVDDTRQTQLYCYRIP</sequence>
<protein>
    <recommendedName>
        <fullName evidence="8">Methyltransferase domain-containing protein</fullName>
    </recommendedName>
</protein>
<evidence type="ECO:0000313" key="6">
    <source>
        <dbReference type="EMBL" id="SDG78346.1"/>
    </source>
</evidence>
<dbReference type="PANTHER" id="PTHR13610">
    <property type="entry name" value="METHYLTRANSFERASE DOMAIN-CONTAINING PROTEIN"/>
    <property type="match status" value="1"/>
</dbReference>
<dbReference type="GO" id="GO:0016279">
    <property type="term" value="F:protein-lysine N-methyltransferase activity"/>
    <property type="evidence" value="ECO:0007669"/>
    <property type="project" value="InterPro"/>
</dbReference>
<keyword evidence="2" id="KW-0808">Transferase</keyword>
<dbReference type="EMBL" id="FNCY01000001">
    <property type="protein sequence ID" value="SDG78346.1"/>
    <property type="molecule type" value="Genomic_DNA"/>
</dbReference>
<evidence type="ECO:0000313" key="7">
    <source>
        <dbReference type="Proteomes" id="UP000198607"/>
    </source>
</evidence>
<dbReference type="Proteomes" id="UP000198607">
    <property type="component" value="Unassembled WGS sequence"/>
</dbReference>
<evidence type="ECO:0000256" key="3">
    <source>
        <dbReference type="ARBA" id="ARBA00022691"/>
    </source>
</evidence>
<gene>
    <name evidence="6" type="ORF">SAMN05660652_00713</name>
</gene>
<keyword evidence="1" id="KW-0489">Methyltransferase</keyword>
<dbReference type="GO" id="GO:0032259">
    <property type="term" value="P:methylation"/>
    <property type="evidence" value="ECO:0007669"/>
    <property type="project" value="UniProtKB-KW"/>
</dbReference>
<feature type="transmembrane region" description="Helical" evidence="5">
    <location>
        <begin position="77"/>
        <end position="94"/>
    </location>
</feature>